<protein>
    <submittedName>
        <fullName evidence="1">Uncharacterized protein</fullName>
    </submittedName>
</protein>
<accession>A0ACC1CIF1</accession>
<keyword evidence="2" id="KW-1185">Reference proteome</keyword>
<reference evidence="1 2" key="1">
    <citation type="journal article" date="2021" name="Front. Genet.">
        <title>Chromosome-Level Genome Assembly Reveals Significant Gene Expansion in the Toll and IMD Signaling Pathways of Dendrolimus kikuchii.</title>
        <authorList>
            <person name="Zhou J."/>
            <person name="Wu P."/>
            <person name="Xiong Z."/>
            <person name="Liu N."/>
            <person name="Zhao N."/>
            <person name="Ji M."/>
            <person name="Qiu Y."/>
            <person name="Yang B."/>
        </authorList>
    </citation>
    <scope>NUCLEOTIDE SEQUENCE [LARGE SCALE GENOMIC DNA]</scope>
    <source>
        <strain evidence="1">Ann1</strain>
    </source>
</reference>
<comment type="caution">
    <text evidence="1">The sequence shown here is derived from an EMBL/GenBank/DDBJ whole genome shotgun (WGS) entry which is preliminary data.</text>
</comment>
<gene>
    <name evidence="1" type="ORF">K1T71_012896</name>
</gene>
<evidence type="ECO:0000313" key="1">
    <source>
        <dbReference type="EMBL" id="KAJ0171346.1"/>
    </source>
</evidence>
<evidence type="ECO:0000313" key="2">
    <source>
        <dbReference type="Proteomes" id="UP000824533"/>
    </source>
</evidence>
<name>A0ACC1CIF1_9NEOP</name>
<sequence length="190" mass="21035">MGTSRRSTGLRTREAKMKTILILTFTVAVVNCGLLKELVQPVTDSVHKGELFNQKEQKEDAEESKGVLDKLVNNLDVGAEKLISTLTGEFKPEGLDGLNKNANATKDDTKKTDEKPEVSKVDKVNGTEKADEKKEPEVKDLDTKVSTTPPTVDKEKEVKVDEVTTPKVNEVKPEESTKKVEEVKIEEKEA</sequence>
<dbReference type="EMBL" id="CM034410">
    <property type="protein sequence ID" value="KAJ0171346.1"/>
    <property type="molecule type" value="Genomic_DNA"/>
</dbReference>
<dbReference type="Proteomes" id="UP000824533">
    <property type="component" value="Linkage Group LG24"/>
</dbReference>
<organism evidence="1 2">
    <name type="scientific">Dendrolimus kikuchii</name>
    <dbReference type="NCBI Taxonomy" id="765133"/>
    <lineage>
        <taxon>Eukaryota</taxon>
        <taxon>Metazoa</taxon>
        <taxon>Ecdysozoa</taxon>
        <taxon>Arthropoda</taxon>
        <taxon>Hexapoda</taxon>
        <taxon>Insecta</taxon>
        <taxon>Pterygota</taxon>
        <taxon>Neoptera</taxon>
        <taxon>Endopterygota</taxon>
        <taxon>Lepidoptera</taxon>
        <taxon>Glossata</taxon>
        <taxon>Ditrysia</taxon>
        <taxon>Bombycoidea</taxon>
        <taxon>Lasiocampidae</taxon>
        <taxon>Dendrolimus</taxon>
    </lineage>
</organism>
<proteinExistence type="predicted"/>